<name>A0A2T1C274_9CYAN</name>
<feature type="compositionally biased region" description="Low complexity" evidence="1">
    <location>
        <begin position="127"/>
        <end position="148"/>
    </location>
</feature>
<reference evidence="2 3" key="1">
    <citation type="submission" date="2018-02" db="EMBL/GenBank/DDBJ databases">
        <authorList>
            <person name="Cohen D.B."/>
            <person name="Kent A.D."/>
        </authorList>
    </citation>
    <scope>NUCLEOTIDE SEQUENCE [LARGE SCALE GENOMIC DNA]</scope>
    <source>
        <strain evidence="2 3">CCAP 1448/3</strain>
    </source>
</reference>
<dbReference type="AlphaFoldDB" id="A0A2T1C274"/>
<proteinExistence type="predicted"/>
<evidence type="ECO:0000313" key="2">
    <source>
        <dbReference type="EMBL" id="PSB02376.1"/>
    </source>
</evidence>
<keyword evidence="3" id="KW-1185">Reference proteome</keyword>
<sequence length="148" mass="16450">MKNVKFNTPVVIGIGFVTVLATALAIKSNADHQAQVKREMAEYQIKRLQLQAQFQLREQARIDEEKARAFSRIAPSEEQRWLKVYCANPKSHPEYTNLYKYSAELKAKQLGQPVPTTEEVIADECASVSSSSPSPTVSIDSVSPSPTP</sequence>
<dbReference type="Proteomes" id="UP000238762">
    <property type="component" value="Unassembled WGS sequence"/>
</dbReference>
<protein>
    <submittedName>
        <fullName evidence="2">Uncharacterized protein</fullName>
    </submittedName>
</protein>
<organism evidence="2 3">
    <name type="scientific">Merismopedia glauca CCAP 1448/3</name>
    <dbReference type="NCBI Taxonomy" id="1296344"/>
    <lineage>
        <taxon>Bacteria</taxon>
        <taxon>Bacillati</taxon>
        <taxon>Cyanobacteriota</taxon>
        <taxon>Cyanophyceae</taxon>
        <taxon>Synechococcales</taxon>
        <taxon>Merismopediaceae</taxon>
        <taxon>Merismopedia</taxon>
    </lineage>
</organism>
<reference evidence="2 3" key="2">
    <citation type="submission" date="2018-03" db="EMBL/GenBank/DDBJ databases">
        <title>The ancient ancestry and fast evolution of plastids.</title>
        <authorList>
            <person name="Moore K.R."/>
            <person name="Magnabosco C."/>
            <person name="Momper L."/>
            <person name="Gold D.A."/>
            <person name="Bosak T."/>
            <person name="Fournier G.P."/>
        </authorList>
    </citation>
    <scope>NUCLEOTIDE SEQUENCE [LARGE SCALE GENOMIC DNA]</scope>
    <source>
        <strain evidence="2 3">CCAP 1448/3</strain>
    </source>
</reference>
<evidence type="ECO:0000313" key="3">
    <source>
        <dbReference type="Proteomes" id="UP000238762"/>
    </source>
</evidence>
<dbReference type="EMBL" id="PVWJ01000062">
    <property type="protein sequence ID" value="PSB02376.1"/>
    <property type="molecule type" value="Genomic_DNA"/>
</dbReference>
<dbReference type="RefSeq" id="WP_106289166.1">
    <property type="nucleotide sequence ID" value="NZ_CAWNTC010000071.1"/>
</dbReference>
<comment type="caution">
    <text evidence="2">The sequence shown here is derived from an EMBL/GenBank/DDBJ whole genome shotgun (WGS) entry which is preliminary data.</text>
</comment>
<feature type="region of interest" description="Disordered" evidence="1">
    <location>
        <begin position="124"/>
        <end position="148"/>
    </location>
</feature>
<evidence type="ECO:0000256" key="1">
    <source>
        <dbReference type="SAM" id="MobiDB-lite"/>
    </source>
</evidence>
<gene>
    <name evidence="2" type="ORF">C7B64_13400</name>
</gene>
<accession>A0A2T1C274</accession>